<gene>
    <name evidence="2" type="ORF">J0A65_23570</name>
</gene>
<dbReference type="PANTHER" id="PTHR33121:SF70">
    <property type="entry name" value="SIGNALING PROTEIN YKOW"/>
    <property type="match status" value="1"/>
</dbReference>
<reference evidence="2 3" key="1">
    <citation type="submission" date="2021-03" db="EMBL/GenBank/DDBJ databases">
        <title>novel species isolated from a fishpond in China.</title>
        <authorList>
            <person name="Lu H."/>
            <person name="Cai Z."/>
        </authorList>
    </citation>
    <scope>NUCLEOTIDE SEQUENCE [LARGE SCALE GENOMIC DNA]</scope>
    <source>
        <strain evidence="2 3">Y57</strain>
    </source>
</reference>
<evidence type="ECO:0000313" key="2">
    <source>
        <dbReference type="EMBL" id="MBN7822863.1"/>
    </source>
</evidence>
<name>A0ABS3D0G2_9ALTE</name>
<proteinExistence type="predicted"/>
<feature type="non-terminal residue" evidence="2">
    <location>
        <position position="1"/>
    </location>
</feature>
<keyword evidence="3" id="KW-1185">Reference proteome</keyword>
<dbReference type="InterPro" id="IPR001633">
    <property type="entry name" value="EAL_dom"/>
</dbReference>
<evidence type="ECO:0000313" key="3">
    <source>
        <dbReference type="Proteomes" id="UP000663992"/>
    </source>
</evidence>
<dbReference type="SMART" id="SM00052">
    <property type="entry name" value="EAL"/>
    <property type="match status" value="1"/>
</dbReference>
<dbReference type="PANTHER" id="PTHR33121">
    <property type="entry name" value="CYCLIC DI-GMP PHOSPHODIESTERASE PDEF"/>
    <property type="match status" value="1"/>
</dbReference>
<protein>
    <submittedName>
        <fullName evidence="2">EAL domain-containing protein</fullName>
    </submittedName>
</protein>
<dbReference type="PROSITE" id="PS50883">
    <property type="entry name" value="EAL"/>
    <property type="match status" value="1"/>
</dbReference>
<dbReference type="Pfam" id="PF00563">
    <property type="entry name" value="EAL"/>
    <property type="match status" value="1"/>
</dbReference>
<feature type="domain" description="EAL" evidence="1">
    <location>
        <begin position="1"/>
        <end position="95"/>
    </location>
</feature>
<comment type="caution">
    <text evidence="2">The sequence shown here is derived from an EMBL/GenBank/DDBJ whole genome shotgun (WGS) entry which is preliminary data.</text>
</comment>
<sequence length="100" mass="11328">TGYSSLSYLKRLPIDVLKIDQSFVRDMLTDRSDAAIIEAIVRMGQALDLELVAEGVECSEQSQQLLALGCKLMQGYFYCRPMPFEQLRKSLDLLPALERN</sequence>
<dbReference type="Gene3D" id="3.20.20.450">
    <property type="entry name" value="EAL domain"/>
    <property type="match status" value="1"/>
</dbReference>
<evidence type="ECO:0000259" key="1">
    <source>
        <dbReference type="PROSITE" id="PS50883"/>
    </source>
</evidence>
<dbReference type="EMBL" id="JAFKCS010000229">
    <property type="protein sequence ID" value="MBN7822863.1"/>
    <property type="molecule type" value="Genomic_DNA"/>
</dbReference>
<dbReference type="RefSeq" id="WP_206596715.1">
    <property type="nucleotide sequence ID" value="NZ_JAFKCS010000229.1"/>
</dbReference>
<dbReference type="SUPFAM" id="SSF141868">
    <property type="entry name" value="EAL domain-like"/>
    <property type="match status" value="1"/>
</dbReference>
<organism evidence="2 3">
    <name type="scientific">Bowmanella yangjiangensis</name>
    <dbReference type="NCBI Taxonomy" id="2811230"/>
    <lineage>
        <taxon>Bacteria</taxon>
        <taxon>Pseudomonadati</taxon>
        <taxon>Pseudomonadota</taxon>
        <taxon>Gammaproteobacteria</taxon>
        <taxon>Alteromonadales</taxon>
        <taxon>Alteromonadaceae</taxon>
        <taxon>Bowmanella</taxon>
    </lineage>
</organism>
<dbReference type="Proteomes" id="UP000663992">
    <property type="component" value="Unassembled WGS sequence"/>
</dbReference>
<dbReference type="InterPro" id="IPR050706">
    <property type="entry name" value="Cyclic-di-GMP_PDE-like"/>
</dbReference>
<accession>A0ABS3D0G2</accession>
<dbReference type="InterPro" id="IPR035919">
    <property type="entry name" value="EAL_sf"/>
</dbReference>
<dbReference type="CDD" id="cd01948">
    <property type="entry name" value="EAL"/>
    <property type="match status" value="1"/>
</dbReference>